<evidence type="ECO:0000256" key="2">
    <source>
        <dbReference type="SAM" id="Phobius"/>
    </source>
</evidence>
<keyword evidence="2" id="KW-0812">Transmembrane</keyword>
<feature type="region of interest" description="Disordered" evidence="1">
    <location>
        <begin position="327"/>
        <end position="346"/>
    </location>
</feature>
<name>A0A6A7B3W9_9PLEO</name>
<keyword evidence="2" id="KW-0472">Membrane</keyword>
<keyword evidence="2" id="KW-1133">Transmembrane helix</keyword>
<evidence type="ECO:0000313" key="4">
    <source>
        <dbReference type="EMBL" id="KAF2850003.1"/>
    </source>
</evidence>
<evidence type="ECO:0000259" key="3">
    <source>
        <dbReference type="Pfam" id="PF24802"/>
    </source>
</evidence>
<feature type="transmembrane region" description="Helical" evidence="2">
    <location>
        <begin position="20"/>
        <end position="42"/>
    </location>
</feature>
<feature type="transmembrane region" description="Helical" evidence="2">
    <location>
        <begin position="122"/>
        <end position="146"/>
    </location>
</feature>
<dbReference type="InterPro" id="IPR056120">
    <property type="entry name" value="DUF7703"/>
</dbReference>
<keyword evidence="5" id="KW-1185">Reference proteome</keyword>
<dbReference type="EMBL" id="MU006308">
    <property type="protein sequence ID" value="KAF2850003.1"/>
    <property type="molecule type" value="Genomic_DNA"/>
</dbReference>
<gene>
    <name evidence="4" type="ORF">T440DRAFT_112507</name>
</gene>
<dbReference type="PANTHER" id="PTHR37013:SF4">
    <property type="entry name" value="INTEGRAL MEMBRANE PROTEIN"/>
    <property type="match status" value="1"/>
</dbReference>
<dbReference type="OrthoDB" id="405906at2759"/>
<dbReference type="Pfam" id="PF24802">
    <property type="entry name" value="DUF7703"/>
    <property type="match status" value="1"/>
</dbReference>
<sequence length="346" mass="39442">MSLDLQARAEGMGATHTLPYRIALICICFLALAVWNAFEVFISIFRRFRRYKGVYFYSLIAASIGIPLHALGYFFRFYDVSDSIPLQTVLVCGGGMLMITGQSIVLWSRLHLISPGRRDRWLLCMIICTCIIVQGGATVLFTTAGTPGSAKIFLDVYQKWEPFQCTWFAFQECLISSIYIYRTFMLMRSSAIFRSKDTKRVFNHLMIVNAFIIAFDITIVTFQFVDLFYLQTSWKTFVYAVKLKLEFDILQQLVDFTQAGFNSGPRPEDMRFGVADRREDSRGLTQGGSRILRFGNTSYARMSVERATCVVPMGNLKKTTNVQVTIEDDPNSEVSSKNSRLHNETV</sequence>
<dbReference type="AlphaFoldDB" id="A0A6A7B3W9"/>
<accession>A0A6A7B3W9</accession>
<evidence type="ECO:0000313" key="5">
    <source>
        <dbReference type="Proteomes" id="UP000799423"/>
    </source>
</evidence>
<dbReference type="Proteomes" id="UP000799423">
    <property type="component" value="Unassembled WGS sequence"/>
</dbReference>
<feature type="transmembrane region" description="Helical" evidence="2">
    <location>
        <begin position="205"/>
        <end position="225"/>
    </location>
</feature>
<dbReference type="PANTHER" id="PTHR37013">
    <property type="entry name" value="INTEGRAL MEMBRANE PROTEIN (AFU_ORTHOLOGUE AFUA_1G05950)-RELATED"/>
    <property type="match status" value="1"/>
</dbReference>
<feature type="domain" description="DUF7703" evidence="3">
    <location>
        <begin position="23"/>
        <end position="259"/>
    </location>
</feature>
<proteinExistence type="predicted"/>
<organism evidence="4 5">
    <name type="scientific">Plenodomus tracheiphilus IPT5</name>
    <dbReference type="NCBI Taxonomy" id="1408161"/>
    <lineage>
        <taxon>Eukaryota</taxon>
        <taxon>Fungi</taxon>
        <taxon>Dikarya</taxon>
        <taxon>Ascomycota</taxon>
        <taxon>Pezizomycotina</taxon>
        <taxon>Dothideomycetes</taxon>
        <taxon>Pleosporomycetidae</taxon>
        <taxon>Pleosporales</taxon>
        <taxon>Pleosporineae</taxon>
        <taxon>Leptosphaeriaceae</taxon>
        <taxon>Plenodomus</taxon>
    </lineage>
</organism>
<feature type="transmembrane region" description="Helical" evidence="2">
    <location>
        <begin position="87"/>
        <end position="110"/>
    </location>
</feature>
<reference evidence="4" key="1">
    <citation type="submission" date="2020-01" db="EMBL/GenBank/DDBJ databases">
        <authorList>
            <consortium name="DOE Joint Genome Institute"/>
            <person name="Haridas S."/>
            <person name="Albert R."/>
            <person name="Binder M."/>
            <person name="Bloem J."/>
            <person name="Labutti K."/>
            <person name="Salamov A."/>
            <person name="Andreopoulos B."/>
            <person name="Baker S.E."/>
            <person name="Barry K."/>
            <person name="Bills G."/>
            <person name="Bluhm B.H."/>
            <person name="Cannon C."/>
            <person name="Castanera R."/>
            <person name="Culley D.E."/>
            <person name="Daum C."/>
            <person name="Ezra D."/>
            <person name="Gonzalez J.B."/>
            <person name="Henrissat B."/>
            <person name="Kuo A."/>
            <person name="Liang C."/>
            <person name="Lipzen A."/>
            <person name="Lutzoni F."/>
            <person name="Magnuson J."/>
            <person name="Mondo S."/>
            <person name="Nolan M."/>
            <person name="Ohm R."/>
            <person name="Pangilinan J."/>
            <person name="Park H.-J."/>
            <person name="Ramirez L."/>
            <person name="Alfaro M."/>
            <person name="Sun H."/>
            <person name="Tritt A."/>
            <person name="Yoshinaga Y."/>
            <person name="Zwiers L.-H."/>
            <person name="Turgeon B.G."/>
            <person name="Goodwin S.B."/>
            <person name="Spatafora J.W."/>
            <person name="Crous P.W."/>
            <person name="Grigoriev I.V."/>
        </authorList>
    </citation>
    <scope>NUCLEOTIDE SEQUENCE</scope>
    <source>
        <strain evidence="4">IPT5</strain>
    </source>
</reference>
<evidence type="ECO:0000256" key="1">
    <source>
        <dbReference type="SAM" id="MobiDB-lite"/>
    </source>
</evidence>
<feature type="transmembrane region" description="Helical" evidence="2">
    <location>
        <begin position="54"/>
        <end position="75"/>
    </location>
</feature>
<feature type="transmembrane region" description="Helical" evidence="2">
    <location>
        <begin position="166"/>
        <end position="184"/>
    </location>
</feature>
<protein>
    <recommendedName>
        <fullName evidence="3">DUF7703 domain-containing protein</fullName>
    </recommendedName>
</protein>